<comment type="similarity">
    <text evidence="2">Belongs to the RIX1/PELP1 family.</text>
</comment>
<evidence type="ECO:0000313" key="6">
    <source>
        <dbReference type="EMBL" id="KAF9509877.1"/>
    </source>
</evidence>
<accession>A0A9P6AQ39</accession>
<dbReference type="EMBL" id="MU129027">
    <property type="protein sequence ID" value="KAF9509877.1"/>
    <property type="molecule type" value="Genomic_DNA"/>
</dbReference>
<evidence type="ECO:0000256" key="1">
    <source>
        <dbReference type="ARBA" id="ARBA00004123"/>
    </source>
</evidence>
<gene>
    <name evidence="6" type="ORF">BS47DRAFT_1300928</name>
</gene>
<sequence>MQLLDVILQRQLASDEAAVVNVLNVLSLITPSVLSSSTSQRLWIARINTLLERPKHYGARWAGLCLAHRTALLNRELLVGSAQTWISFALPLLSRDEPIPTMVSAIHLLVLLYTSVKDMPEFHRQVIAPTLQKFSIALLQLVEKPESTQRAQGMCWLNILCILIMQSLCVLIHEHPTLHIALQGRLHSVTLAHLSGTFPSISDPSLVQAAADVHSVLHLTGGKVRAAAVWRKSVDSAVTSAGICLHELTSASRPTSSRNHDVGFDLPPLPCDEFSIPLAMDRLKCLVTLLIALLRCPASRPITVPVGSLVKFAIQMISVSSNAPENPVCL</sequence>
<dbReference type="OrthoDB" id="20900at2759"/>
<dbReference type="GO" id="GO:0006364">
    <property type="term" value="P:rRNA processing"/>
    <property type="evidence" value="ECO:0007669"/>
    <property type="project" value="TreeGrafter"/>
</dbReference>
<comment type="subcellular location">
    <subcellularLocation>
        <location evidence="1">Nucleus</location>
    </subcellularLocation>
</comment>
<keyword evidence="7" id="KW-1185">Reference proteome</keyword>
<dbReference type="AlphaFoldDB" id="A0A9P6AQ39"/>
<dbReference type="InterPro" id="IPR012583">
    <property type="entry name" value="RIX1_N"/>
</dbReference>
<evidence type="ECO:0000313" key="7">
    <source>
        <dbReference type="Proteomes" id="UP000886523"/>
    </source>
</evidence>
<dbReference type="PANTHER" id="PTHR34105:SF1">
    <property type="entry name" value="PROLINE-, GLUTAMIC ACID- AND LEUCINE-RICH PROTEIN 1"/>
    <property type="match status" value="1"/>
</dbReference>
<evidence type="ECO:0000259" key="5">
    <source>
        <dbReference type="Pfam" id="PF08167"/>
    </source>
</evidence>
<name>A0A9P6AQ39_9AGAM</name>
<evidence type="ECO:0000256" key="3">
    <source>
        <dbReference type="ARBA" id="ARBA00021502"/>
    </source>
</evidence>
<protein>
    <recommendedName>
        <fullName evidence="3">Pre-rRNA-processing protein RIX1</fullName>
    </recommendedName>
</protein>
<keyword evidence="4" id="KW-0539">Nucleus</keyword>
<dbReference type="GO" id="GO:0005634">
    <property type="term" value="C:nucleus"/>
    <property type="evidence" value="ECO:0007669"/>
    <property type="project" value="UniProtKB-SubCell"/>
</dbReference>
<evidence type="ECO:0000256" key="2">
    <source>
        <dbReference type="ARBA" id="ARBA00010511"/>
    </source>
</evidence>
<reference evidence="6" key="1">
    <citation type="journal article" date="2020" name="Nat. Commun.">
        <title>Large-scale genome sequencing of mycorrhizal fungi provides insights into the early evolution of symbiotic traits.</title>
        <authorList>
            <person name="Miyauchi S."/>
            <person name="Kiss E."/>
            <person name="Kuo A."/>
            <person name="Drula E."/>
            <person name="Kohler A."/>
            <person name="Sanchez-Garcia M."/>
            <person name="Morin E."/>
            <person name="Andreopoulos B."/>
            <person name="Barry K.W."/>
            <person name="Bonito G."/>
            <person name="Buee M."/>
            <person name="Carver A."/>
            <person name="Chen C."/>
            <person name="Cichocki N."/>
            <person name="Clum A."/>
            <person name="Culley D."/>
            <person name="Crous P.W."/>
            <person name="Fauchery L."/>
            <person name="Girlanda M."/>
            <person name="Hayes R.D."/>
            <person name="Keri Z."/>
            <person name="LaButti K."/>
            <person name="Lipzen A."/>
            <person name="Lombard V."/>
            <person name="Magnuson J."/>
            <person name="Maillard F."/>
            <person name="Murat C."/>
            <person name="Nolan M."/>
            <person name="Ohm R.A."/>
            <person name="Pangilinan J."/>
            <person name="Pereira M.F."/>
            <person name="Perotto S."/>
            <person name="Peter M."/>
            <person name="Pfister S."/>
            <person name="Riley R."/>
            <person name="Sitrit Y."/>
            <person name="Stielow J.B."/>
            <person name="Szollosi G."/>
            <person name="Zifcakova L."/>
            <person name="Stursova M."/>
            <person name="Spatafora J.W."/>
            <person name="Tedersoo L."/>
            <person name="Vaario L.M."/>
            <person name="Yamada A."/>
            <person name="Yan M."/>
            <person name="Wang P."/>
            <person name="Xu J."/>
            <person name="Bruns T."/>
            <person name="Baldrian P."/>
            <person name="Vilgalys R."/>
            <person name="Dunand C."/>
            <person name="Henrissat B."/>
            <person name="Grigoriev I.V."/>
            <person name="Hibbett D."/>
            <person name="Nagy L.G."/>
            <person name="Martin F.M."/>
        </authorList>
    </citation>
    <scope>NUCLEOTIDE SEQUENCE</scope>
    <source>
        <strain evidence="6">UP504</strain>
    </source>
</reference>
<proteinExistence type="inferred from homology"/>
<comment type="caution">
    <text evidence="6">The sequence shown here is derived from an EMBL/GenBank/DDBJ whole genome shotgun (WGS) entry which is preliminary data.</text>
</comment>
<organism evidence="6 7">
    <name type="scientific">Hydnum rufescens UP504</name>
    <dbReference type="NCBI Taxonomy" id="1448309"/>
    <lineage>
        <taxon>Eukaryota</taxon>
        <taxon>Fungi</taxon>
        <taxon>Dikarya</taxon>
        <taxon>Basidiomycota</taxon>
        <taxon>Agaricomycotina</taxon>
        <taxon>Agaricomycetes</taxon>
        <taxon>Cantharellales</taxon>
        <taxon>Hydnaceae</taxon>
        <taxon>Hydnum</taxon>
    </lineage>
</organism>
<feature type="domain" description="Pre-rRNA-processing protein RIX1 N-terminal" evidence="5">
    <location>
        <begin position="7"/>
        <end position="200"/>
    </location>
</feature>
<dbReference type="Proteomes" id="UP000886523">
    <property type="component" value="Unassembled WGS sequence"/>
</dbReference>
<dbReference type="PANTHER" id="PTHR34105">
    <property type="entry name" value="PROLINE-, GLUTAMIC ACID- AND LEUCINE-RICH PROTEIN 1"/>
    <property type="match status" value="1"/>
</dbReference>
<evidence type="ECO:0000256" key="4">
    <source>
        <dbReference type="ARBA" id="ARBA00023242"/>
    </source>
</evidence>
<dbReference type="Pfam" id="PF08167">
    <property type="entry name" value="RIX1"/>
    <property type="match status" value="1"/>
</dbReference>